<accession>A0A0V1KSI0</accession>
<evidence type="ECO:0000313" key="2">
    <source>
        <dbReference type="Proteomes" id="UP000054721"/>
    </source>
</evidence>
<name>A0A0V1KSI0_9BILA</name>
<organism evidence="1 2">
    <name type="scientific">Trichinella nativa</name>
    <dbReference type="NCBI Taxonomy" id="6335"/>
    <lineage>
        <taxon>Eukaryota</taxon>
        <taxon>Metazoa</taxon>
        <taxon>Ecdysozoa</taxon>
        <taxon>Nematoda</taxon>
        <taxon>Enoplea</taxon>
        <taxon>Dorylaimia</taxon>
        <taxon>Trichinellida</taxon>
        <taxon>Trichinellidae</taxon>
        <taxon>Trichinella</taxon>
    </lineage>
</organism>
<sequence length="63" mass="7334">MFVTLDDKNCNKIDFTDIDDSFFSTCVNLLPARDNNDNRLLVGFQVIEFYFRQKAPAKTAIHF</sequence>
<protein>
    <submittedName>
        <fullName evidence="1">Uncharacterized protein</fullName>
    </submittedName>
</protein>
<gene>
    <name evidence="1" type="ORF">T02_9082</name>
</gene>
<dbReference type="Proteomes" id="UP000054721">
    <property type="component" value="Unassembled WGS sequence"/>
</dbReference>
<comment type="caution">
    <text evidence="1">The sequence shown here is derived from an EMBL/GenBank/DDBJ whole genome shotgun (WGS) entry which is preliminary data.</text>
</comment>
<dbReference type="AlphaFoldDB" id="A0A0V1KSI0"/>
<reference evidence="1 2" key="1">
    <citation type="submission" date="2015-05" db="EMBL/GenBank/DDBJ databases">
        <title>Evolution of Trichinella species and genotypes.</title>
        <authorList>
            <person name="Korhonen P.K."/>
            <person name="Edoardo P."/>
            <person name="Giuseppe L.R."/>
            <person name="Gasser R.B."/>
        </authorList>
    </citation>
    <scope>NUCLEOTIDE SEQUENCE [LARGE SCALE GENOMIC DNA]</scope>
    <source>
        <strain evidence="1">ISS10</strain>
    </source>
</reference>
<evidence type="ECO:0000313" key="1">
    <source>
        <dbReference type="EMBL" id="KRZ49822.1"/>
    </source>
</evidence>
<keyword evidence="2" id="KW-1185">Reference proteome</keyword>
<proteinExistence type="predicted"/>
<dbReference type="EMBL" id="JYDW01000292">
    <property type="protein sequence ID" value="KRZ49822.1"/>
    <property type="molecule type" value="Genomic_DNA"/>
</dbReference>